<dbReference type="Proteomes" id="UP000186817">
    <property type="component" value="Unassembled WGS sequence"/>
</dbReference>
<dbReference type="EMBL" id="LSRX01000600">
    <property type="protein sequence ID" value="OLP92946.1"/>
    <property type="molecule type" value="Genomic_DNA"/>
</dbReference>
<dbReference type="AlphaFoldDB" id="A0A1Q9DCJ9"/>
<comment type="caution">
    <text evidence="2">The sequence shown here is derived from an EMBL/GenBank/DDBJ whole genome shotgun (WGS) entry which is preliminary data.</text>
</comment>
<evidence type="ECO:0000256" key="1">
    <source>
        <dbReference type="SAM" id="Phobius"/>
    </source>
</evidence>
<sequence>MWSVVRGGQPSSCRRLNDLAVTYMAKSLKLTVTVMVAMRMVMISISTITMRMITMRSENDIKRWDQGNAWVLAALFGTAEVAVGPPGGGLAASFDCPKGAVDVKHFILGAPHYSERPV</sequence>
<gene>
    <name evidence="2" type="ORF">AK812_SmicGene25189</name>
</gene>
<organism evidence="2 3">
    <name type="scientific">Symbiodinium microadriaticum</name>
    <name type="common">Dinoflagellate</name>
    <name type="synonym">Zooxanthella microadriatica</name>
    <dbReference type="NCBI Taxonomy" id="2951"/>
    <lineage>
        <taxon>Eukaryota</taxon>
        <taxon>Sar</taxon>
        <taxon>Alveolata</taxon>
        <taxon>Dinophyceae</taxon>
        <taxon>Suessiales</taxon>
        <taxon>Symbiodiniaceae</taxon>
        <taxon>Symbiodinium</taxon>
    </lineage>
</organism>
<proteinExistence type="predicted"/>
<keyword evidence="3" id="KW-1185">Reference proteome</keyword>
<feature type="transmembrane region" description="Helical" evidence="1">
    <location>
        <begin position="32"/>
        <end position="53"/>
    </location>
</feature>
<evidence type="ECO:0000313" key="2">
    <source>
        <dbReference type="EMBL" id="OLP92946.1"/>
    </source>
</evidence>
<keyword evidence="1" id="KW-0812">Transmembrane</keyword>
<name>A0A1Q9DCJ9_SYMMI</name>
<reference evidence="2 3" key="1">
    <citation type="submission" date="2016-02" db="EMBL/GenBank/DDBJ databases">
        <title>Genome analysis of coral dinoflagellate symbionts highlights evolutionary adaptations to a symbiotic lifestyle.</title>
        <authorList>
            <person name="Aranda M."/>
            <person name="Li Y."/>
            <person name="Liew Y.J."/>
            <person name="Baumgarten S."/>
            <person name="Simakov O."/>
            <person name="Wilson M."/>
            <person name="Piel J."/>
            <person name="Ashoor H."/>
            <person name="Bougouffa S."/>
            <person name="Bajic V.B."/>
            <person name="Ryu T."/>
            <person name="Ravasi T."/>
            <person name="Bayer T."/>
            <person name="Micklem G."/>
            <person name="Kim H."/>
            <person name="Bhak J."/>
            <person name="Lajeunesse T.C."/>
            <person name="Voolstra C.R."/>
        </authorList>
    </citation>
    <scope>NUCLEOTIDE SEQUENCE [LARGE SCALE GENOMIC DNA]</scope>
    <source>
        <strain evidence="2 3">CCMP2467</strain>
    </source>
</reference>
<evidence type="ECO:0000313" key="3">
    <source>
        <dbReference type="Proteomes" id="UP000186817"/>
    </source>
</evidence>
<accession>A0A1Q9DCJ9</accession>
<keyword evidence="1" id="KW-1133">Transmembrane helix</keyword>
<keyword evidence="1" id="KW-0472">Membrane</keyword>
<protein>
    <submittedName>
        <fullName evidence="2">Uncharacterized protein</fullName>
    </submittedName>
</protein>